<sequence>MATLADTIGTSPQDVADYLEECDEVSKEKQWSGEEGLTHLLRELVEVG</sequence>
<dbReference type="Proteomes" id="UP000225045">
    <property type="component" value="Segment"/>
</dbReference>
<evidence type="ECO:0000313" key="2">
    <source>
        <dbReference type="Proteomes" id="UP000225045"/>
    </source>
</evidence>
<reference evidence="1 2" key="1">
    <citation type="submission" date="2015-11" db="EMBL/GenBank/DDBJ databases">
        <authorList>
            <person name="Menninger J.E."/>
            <person name="Lamey M.E."/>
            <person name="Lindemann J.M."/>
            <person name="Martynyuk T."/>
            <person name="Mele F.E."/>
            <person name="Nabua C.T."/>
            <person name="Napoli C.K."/>
            <person name="Santiago L.M."/>
            <person name="Sweetman A.T."/>
            <person name="Weinstein J.L."/>
            <person name="Barrett N.A."/>
            <person name="Buerkert T.R."/>
            <person name="Cautela J.A."/>
            <person name="Egan M.S."/>
            <person name="Erb J.E."/>
            <person name="Garrigan K.E."/>
            <person name="Hagan D.J."/>
            <person name="Hartwell M.C."/>
            <person name="Hyduchak K.M."/>
            <person name="Jacob A.E."/>
            <person name="DeNigris D.M."/>
            <person name="London S.C."/>
            <person name="King-Smith C."/>
            <person name="Lee-Soety J.Y."/>
            <person name="Bradley K.W."/>
            <person name="Asai D.J."/>
            <person name="Bowman C.A."/>
            <person name="Russell D.A."/>
            <person name="Pope W.H."/>
            <person name="Jacobs-Sera D."/>
            <person name="Hendrix R.W."/>
            <person name="Hatfull G.F."/>
        </authorList>
    </citation>
    <scope>NUCLEOTIDE SEQUENCE [LARGE SCALE GENOMIC DNA]</scope>
</reference>
<name>A0A0U4B7X7_9CAUD</name>
<gene>
    <name evidence="1" type="primary">80</name>
    <name evidence="1" type="ORF">WILDE_80</name>
</gene>
<accession>A0A0U4B7X7</accession>
<protein>
    <submittedName>
        <fullName evidence="1">Uncharacterized protein</fullName>
    </submittedName>
</protein>
<organism evidence="1 2">
    <name type="scientific">Arthrobacter phage Wilde</name>
    <dbReference type="NCBI Taxonomy" id="1772323"/>
    <lineage>
        <taxon>Viruses</taxon>
        <taxon>Duplodnaviria</taxon>
        <taxon>Heunggongvirae</taxon>
        <taxon>Uroviricota</taxon>
        <taxon>Caudoviricetes</taxon>
        <taxon>Tankvirus</taxon>
        <taxon>Tankvirus tank</taxon>
    </lineage>
</organism>
<proteinExistence type="predicted"/>
<dbReference type="EMBL" id="KU160673">
    <property type="protein sequence ID" value="ALY10862.1"/>
    <property type="molecule type" value="Genomic_DNA"/>
</dbReference>
<evidence type="ECO:0000313" key="1">
    <source>
        <dbReference type="EMBL" id="ALY10862.1"/>
    </source>
</evidence>